<comment type="caution">
    <text evidence="3">The sequence shown here is derived from an EMBL/GenBank/DDBJ whole genome shotgun (WGS) entry which is preliminary data.</text>
</comment>
<feature type="domain" description="Antitoxin Xre/MbcA/ParS-like toxin-binding" evidence="1">
    <location>
        <begin position="100"/>
        <end position="147"/>
    </location>
</feature>
<dbReference type="InterPro" id="IPR011979">
    <property type="entry name" value="Antitox_Xre"/>
</dbReference>
<dbReference type="Pfam" id="PF09722">
    <property type="entry name" value="Xre_MbcA_ParS_C"/>
    <property type="match status" value="1"/>
</dbReference>
<dbReference type="InterPro" id="IPR024467">
    <property type="entry name" value="Xre/MbcA/ParS-like_toxin-bd"/>
</dbReference>
<reference evidence="3 4" key="1">
    <citation type="submission" date="2019-04" db="EMBL/GenBank/DDBJ databases">
        <authorList>
            <person name="Feng G."/>
            <person name="Zhang J."/>
            <person name="Zhu H."/>
        </authorList>
    </citation>
    <scope>NUCLEOTIDE SEQUENCE [LARGE SCALE GENOMIC DNA]</scope>
    <source>
        <strain evidence="3 4">JCM 19491</strain>
    </source>
</reference>
<accession>A0A4Z0MMC1</accession>
<dbReference type="EMBL" id="SRKZ01000003">
    <property type="protein sequence ID" value="TGD80325.1"/>
    <property type="molecule type" value="Genomic_DNA"/>
</dbReference>
<keyword evidence="4" id="KW-1185">Reference proteome</keyword>
<dbReference type="Proteomes" id="UP000298284">
    <property type="component" value="Unassembled WGS sequence"/>
</dbReference>
<dbReference type="OrthoDB" id="5770459at2"/>
<proteinExistence type="predicted"/>
<sequence>MTVVRKTSVASMVDLMGGPTVIPQLVRNELDLLGVAIKGMSVQAVRALQQRLQFSNKEISAVLGISESTLARREQAHGALTLDEGEKTIQLSGVLAKGLEVFEDQDDFQHWLATPNPALGGIKPKSLLSSAIGREQICDILGRIQYGHYS</sequence>
<name>A0A4Z0MMC1_9BACT</name>
<dbReference type="AlphaFoldDB" id="A0A4Z0MMC1"/>
<organism evidence="3 4">
    <name type="scientific">Hymenobacter wooponensis</name>
    <dbReference type="NCBI Taxonomy" id="1525360"/>
    <lineage>
        <taxon>Bacteria</taxon>
        <taxon>Pseudomonadati</taxon>
        <taxon>Bacteroidota</taxon>
        <taxon>Cytophagia</taxon>
        <taxon>Cytophagales</taxon>
        <taxon>Hymenobacteraceae</taxon>
        <taxon>Hymenobacter</taxon>
    </lineage>
</organism>
<evidence type="ECO:0000313" key="4">
    <source>
        <dbReference type="Proteomes" id="UP000298284"/>
    </source>
</evidence>
<evidence type="ECO:0000259" key="2">
    <source>
        <dbReference type="Pfam" id="PF20432"/>
    </source>
</evidence>
<dbReference type="Pfam" id="PF20432">
    <property type="entry name" value="Xre-like-HTH"/>
    <property type="match status" value="1"/>
</dbReference>
<dbReference type="RefSeq" id="WP_135530480.1">
    <property type="nucleotide sequence ID" value="NZ_SRKZ01000003.1"/>
</dbReference>
<gene>
    <name evidence="3" type="ORF">EU557_10810</name>
</gene>
<dbReference type="NCBIfam" id="TIGR02293">
    <property type="entry name" value="TAS_TIGR02293"/>
    <property type="match status" value="1"/>
</dbReference>
<evidence type="ECO:0000259" key="1">
    <source>
        <dbReference type="Pfam" id="PF09722"/>
    </source>
</evidence>
<evidence type="ECO:0000313" key="3">
    <source>
        <dbReference type="EMBL" id="TGD80325.1"/>
    </source>
</evidence>
<dbReference type="InterPro" id="IPR046847">
    <property type="entry name" value="Xre-like_HTH"/>
</dbReference>
<feature type="domain" description="Antitoxin Xre-like helix-turn-helix" evidence="2">
    <location>
        <begin position="32"/>
        <end position="91"/>
    </location>
</feature>
<protein>
    <submittedName>
        <fullName evidence="3">DUF2384 domain-containing protein</fullName>
    </submittedName>
</protein>
<dbReference type="GO" id="GO:0003677">
    <property type="term" value="F:DNA binding"/>
    <property type="evidence" value="ECO:0007669"/>
    <property type="project" value="InterPro"/>
</dbReference>